<name>A0A1H6IAY4_9FLAO</name>
<evidence type="ECO:0000313" key="2">
    <source>
        <dbReference type="Proteomes" id="UP000198555"/>
    </source>
</evidence>
<organism evidence="1 2">
    <name type="scientific">Epilithonimonas hominis</name>
    <dbReference type="NCBI Taxonomy" id="420404"/>
    <lineage>
        <taxon>Bacteria</taxon>
        <taxon>Pseudomonadati</taxon>
        <taxon>Bacteroidota</taxon>
        <taxon>Flavobacteriia</taxon>
        <taxon>Flavobacteriales</taxon>
        <taxon>Weeksellaceae</taxon>
        <taxon>Chryseobacterium group</taxon>
        <taxon>Epilithonimonas</taxon>
    </lineage>
</organism>
<dbReference type="AlphaFoldDB" id="A0A1H6IAY4"/>
<dbReference type="STRING" id="420404.SAMN05421793_10534"/>
<gene>
    <name evidence="1" type="ORF">SAMN05421793_10534</name>
</gene>
<keyword evidence="2" id="KW-1185">Reference proteome</keyword>
<dbReference type="Proteomes" id="UP000198555">
    <property type="component" value="Unassembled WGS sequence"/>
</dbReference>
<protein>
    <submittedName>
        <fullName evidence="1">Uncharacterized protein</fullName>
    </submittedName>
</protein>
<dbReference type="EMBL" id="FNWX01000005">
    <property type="protein sequence ID" value="SEH45470.1"/>
    <property type="molecule type" value="Genomic_DNA"/>
</dbReference>
<evidence type="ECO:0000313" key="1">
    <source>
        <dbReference type="EMBL" id="SEH45470.1"/>
    </source>
</evidence>
<reference evidence="2" key="1">
    <citation type="submission" date="2016-10" db="EMBL/GenBank/DDBJ databases">
        <authorList>
            <person name="Varghese N."/>
            <person name="Submissions S."/>
        </authorList>
    </citation>
    <scope>NUCLEOTIDE SEQUENCE [LARGE SCALE GENOMIC DNA]</scope>
    <source>
        <strain evidence="2">DSM 19326</strain>
    </source>
</reference>
<accession>A0A1H6IAY4</accession>
<sequence>MTICHSSNYLIENQTIPIRIFKNNLGFKNGIKLLKVIFY</sequence>
<proteinExistence type="predicted"/>